<comment type="caution">
    <text evidence="2">The sequence shown here is derived from an EMBL/GenBank/DDBJ whole genome shotgun (WGS) entry which is preliminary data.</text>
</comment>
<feature type="compositionally biased region" description="Basic and acidic residues" evidence="1">
    <location>
        <begin position="8"/>
        <end position="19"/>
    </location>
</feature>
<keyword evidence="3" id="KW-1185">Reference proteome</keyword>
<protein>
    <submittedName>
        <fullName evidence="2">Uncharacterized protein</fullName>
    </submittedName>
</protein>
<feature type="region of interest" description="Disordered" evidence="1">
    <location>
        <begin position="1"/>
        <end position="29"/>
    </location>
</feature>
<organism evidence="2 3">
    <name type="scientific">Panicum virgatum</name>
    <name type="common">Blackwell switchgrass</name>
    <dbReference type="NCBI Taxonomy" id="38727"/>
    <lineage>
        <taxon>Eukaryota</taxon>
        <taxon>Viridiplantae</taxon>
        <taxon>Streptophyta</taxon>
        <taxon>Embryophyta</taxon>
        <taxon>Tracheophyta</taxon>
        <taxon>Spermatophyta</taxon>
        <taxon>Magnoliopsida</taxon>
        <taxon>Liliopsida</taxon>
        <taxon>Poales</taxon>
        <taxon>Poaceae</taxon>
        <taxon>PACMAD clade</taxon>
        <taxon>Panicoideae</taxon>
        <taxon>Panicodae</taxon>
        <taxon>Paniceae</taxon>
        <taxon>Panicinae</taxon>
        <taxon>Panicum</taxon>
        <taxon>Panicum sect. Hiantes</taxon>
    </lineage>
</organism>
<reference evidence="2" key="1">
    <citation type="submission" date="2020-05" db="EMBL/GenBank/DDBJ databases">
        <title>WGS assembly of Panicum virgatum.</title>
        <authorList>
            <person name="Lovell J.T."/>
            <person name="Jenkins J."/>
            <person name="Shu S."/>
            <person name="Juenger T.E."/>
            <person name="Schmutz J."/>
        </authorList>
    </citation>
    <scope>NUCLEOTIDE SEQUENCE</scope>
    <source>
        <strain evidence="2">AP13</strain>
    </source>
</reference>
<feature type="non-terminal residue" evidence="2">
    <location>
        <position position="1"/>
    </location>
</feature>
<dbReference type="EMBL" id="CM029045">
    <property type="protein sequence ID" value="KAG2601678.1"/>
    <property type="molecule type" value="Genomic_DNA"/>
</dbReference>
<dbReference type="Proteomes" id="UP000823388">
    <property type="component" value="Chromosome 5K"/>
</dbReference>
<sequence>QSSGLVEDGTKCPNDKDQHPTLSPNTTCPAKSPNTVCPIKALEVEDPSWLVDNNRLRSLVEVKDIQDALRDPELQKMILKIDGSSEPEKELEKVMEGQAFRQFTDKILDIVSPQE</sequence>
<proteinExistence type="predicted"/>
<gene>
    <name evidence="2" type="ORF">PVAP13_5KG604007</name>
</gene>
<evidence type="ECO:0000256" key="1">
    <source>
        <dbReference type="SAM" id="MobiDB-lite"/>
    </source>
</evidence>
<dbReference type="AlphaFoldDB" id="A0A8T0SWL4"/>
<name>A0A8T0SWL4_PANVG</name>
<evidence type="ECO:0000313" key="2">
    <source>
        <dbReference type="EMBL" id="KAG2601678.1"/>
    </source>
</evidence>
<accession>A0A8T0SWL4</accession>
<evidence type="ECO:0000313" key="3">
    <source>
        <dbReference type="Proteomes" id="UP000823388"/>
    </source>
</evidence>
<feature type="compositionally biased region" description="Polar residues" evidence="1">
    <location>
        <begin position="20"/>
        <end position="29"/>
    </location>
</feature>